<evidence type="ECO:0000313" key="2">
    <source>
        <dbReference type="Proteomes" id="UP000239872"/>
    </source>
</evidence>
<accession>A0A2S7T0W1</accession>
<protein>
    <recommendedName>
        <fullName evidence="3">HEAT repeat domain-containing protein</fullName>
    </recommendedName>
</protein>
<keyword evidence="2" id="KW-1185">Reference proteome</keyword>
<dbReference type="OrthoDB" id="979487at2"/>
<dbReference type="Proteomes" id="UP000239872">
    <property type="component" value="Unassembled WGS sequence"/>
</dbReference>
<dbReference type="EMBL" id="PPSL01000001">
    <property type="protein sequence ID" value="PQJ12568.1"/>
    <property type="molecule type" value="Genomic_DNA"/>
</dbReference>
<comment type="caution">
    <text evidence="1">The sequence shown here is derived from an EMBL/GenBank/DDBJ whole genome shotgun (WGS) entry which is preliminary data.</text>
</comment>
<dbReference type="RefSeq" id="WP_105037451.1">
    <property type="nucleotide sequence ID" value="NZ_PPSL01000001.1"/>
</dbReference>
<sequence length="172" mass="19512">MTNISTALETSLKSDSSEANIRKWVGYIIDHNIALHTLHAVLDAERTVSMRFTWLIGGLCEQAPEIVSPSVAYFYSKRHEVVFANYDRSLAKMFWLAGVPPEIEGEAIDDMFRWLLDANITVSTKTYSMSALHNLTAKYPELKNELKICVEDQLGKNTANFDKRLKKVLESL</sequence>
<name>A0A2S7T0W1_9BACT</name>
<organism evidence="1 2">
    <name type="scientific">Flavipsychrobacter stenotrophus</name>
    <dbReference type="NCBI Taxonomy" id="2077091"/>
    <lineage>
        <taxon>Bacteria</taxon>
        <taxon>Pseudomonadati</taxon>
        <taxon>Bacteroidota</taxon>
        <taxon>Chitinophagia</taxon>
        <taxon>Chitinophagales</taxon>
        <taxon>Chitinophagaceae</taxon>
        <taxon>Flavipsychrobacter</taxon>
    </lineage>
</organism>
<evidence type="ECO:0008006" key="3">
    <source>
        <dbReference type="Google" id="ProtNLM"/>
    </source>
</evidence>
<evidence type="ECO:0000313" key="1">
    <source>
        <dbReference type="EMBL" id="PQJ12568.1"/>
    </source>
</evidence>
<reference evidence="1 2" key="1">
    <citation type="submission" date="2018-01" db="EMBL/GenBank/DDBJ databases">
        <title>A novel member of the phylum Bacteroidetes isolated from glacier ice.</title>
        <authorList>
            <person name="Liu Q."/>
            <person name="Xin Y.-H."/>
        </authorList>
    </citation>
    <scope>NUCLEOTIDE SEQUENCE [LARGE SCALE GENOMIC DNA]</scope>
    <source>
        <strain evidence="1 2">RB1R16</strain>
    </source>
</reference>
<proteinExistence type="predicted"/>
<dbReference type="AlphaFoldDB" id="A0A2S7T0W1"/>
<gene>
    <name evidence="1" type="ORF">CJD36_002140</name>
</gene>